<feature type="signal peptide" evidence="1">
    <location>
        <begin position="1"/>
        <end position="21"/>
    </location>
</feature>
<proteinExistence type="predicted"/>
<evidence type="ECO:0000313" key="2">
    <source>
        <dbReference type="EMBL" id="WXL26522.1"/>
    </source>
</evidence>
<name>A0ABZ2RHP9_ECTME</name>
<evidence type="ECO:0000256" key="1">
    <source>
        <dbReference type="SAM" id="SignalP"/>
    </source>
</evidence>
<dbReference type="Proteomes" id="UP001476583">
    <property type="component" value="Chromosome"/>
</dbReference>
<dbReference type="EMBL" id="CP148074">
    <property type="protein sequence ID" value="WXL26522.1"/>
    <property type="molecule type" value="Genomic_DNA"/>
</dbReference>
<organism evidence="2 3">
    <name type="scientific">Ectopseudomonas mendocina</name>
    <name type="common">Pseudomonas mendocina</name>
    <dbReference type="NCBI Taxonomy" id="300"/>
    <lineage>
        <taxon>Bacteria</taxon>
        <taxon>Pseudomonadati</taxon>
        <taxon>Pseudomonadota</taxon>
        <taxon>Gammaproteobacteria</taxon>
        <taxon>Pseudomonadales</taxon>
        <taxon>Pseudomonadaceae</taxon>
        <taxon>Ectopseudomonas</taxon>
    </lineage>
</organism>
<sequence>MRCLLTATPFALLPMTLTALAHDHSHEEHGSLDAHVHGVAELNVALDGSTLELQLKTPAMNFVGFEHEAESEADKAKVASAKNELSKPVALFGISQGQCTLASQELESPLFEEAHAHEHEHEHEHSDHEGHSHAHNDIQAHYQLNCQQPDNLKQLDLTELFKRFPATEKINVQLIGPNGQKGQEVTASNPTLSF</sequence>
<gene>
    <name evidence="2" type="ORF">WG219_03315</name>
</gene>
<protein>
    <submittedName>
        <fullName evidence="2">DUF2796 domain-containing protein</fullName>
    </submittedName>
</protein>
<evidence type="ECO:0000313" key="3">
    <source>
        <dbReference type="Proteomes" id="UP001476583"/>
    </source>
</evidence>
<feature type="chain" id="PRO_5045231192" evidence="1">
    <location>
        <begin position="22"/>
        <end position="194"/>
    </location>
</feature>
<reference evidence="2 3" key="1">
    <citation type="submission" date="2024-03" db="EMBL/GenBank/DDBJ databases">
        <title>Complete genome of BD2.</title>
        <authorList>
            <person name="Cao G."/>
        </authorList>
    </citation>
    <scope>NUCLEOTIDE SEQUENCE [LARGE SCALE GENOMIC DNA]</scope>
    <source>
        <strain evidence="2 3">BD2</strain>
    </source>
</reference>
<accession>A0ABZ2RHP9</accession>
<keyword evidence="1" id="KW-0732">Signal</keyword>
<dbReference type="Pfam" id="PF10986">
    <property type="entry name" value="ZrgA"/>
    <property type="match status" value="1"/>
</dbReference>
<keyword evidence="3" id="KW-1185">Reference proteome</keyword>
<dbReference type="InterPro" id="IPR021253">
    <property type="entry name" value="ZrgA-like"/>
</dbReference>